<evidence type="ECO:0000256" key="1">
    <source>
        <dbReference type="SAM" id="Phobius"/>
    </source>
</evidence>
<dbReference type="AlphaFoldDB" id="A0AA41YN77"/>
<dbReference type="Proteomes" id="UP001165679">
    <property type="component" value="Unassembled WGS sequence"/>
</dbReference>
<feature type="transmembrane region" description="Helical" evidence="1">
    <location>
        <begin position="6"/>
        <end position="26"/>
    </location>
</feature>
<evidence type="ECO:0000313" key="3">
    <source>
        <dbReference type="Proteomes" id="UP001165679"/>
    </source>
</evidence>
<proteinExistence type="predicted"/>
<dbReference type="EMBL" id="JAPDNT010000008">
    <property type="protein sequence ID" value="MCW3475462.1"/>
    <property type="molecule type" value="Genomic_DNA"/>
</dbReference>
<keyword evidence="3" id="KW-1185">Reference proteome</keyword>
<protein>
    <submittedName>
        <fullName evidence="2">AzlD domain-containing protein</fullName>
    </submittedName>
</protein>
<dbReference type="Pfam" id="PF05437">
    <property type="entry name" value="AzlD"/>
    <property type="match status" value="1"/>
</dbReference>
<sequence length="97" mass="10035">MAESWLVIAALTVGTYAIRLSGVLLGQRIPRNGAWARALNALPGCLIVSLVSVSILSGGPEEWGAGIVAAAVAVLSRNLPLTMASGIASIWLLRHFG</sequence>
<feature type="transmembrane region" description="Helical" evidence="1">
    <location>
        <begin position="63"/>
        <end position="93"/>
    </location>
</feature>
<dbReference type="RefSeq" id="WP_264714171.1">
    <property type="nucleotide sequence ID" value="NZ_JAPDNT010000008.1"/>
</dbReference>
<keyword evidence="1" id="KW-1133">Transmembrane helix</keyword>
<feature type="transmembrane region" description="Helical" evidence="1">
    <location>
        <begin position="38"/>
        <end position="57"/>
    </location>
</feature>
<organism evidence="2 3">
    <name type="scientific">Limobrevibacterium gyesilva</name>
    <dbReference type="NCBI Taxonomy" id="2991712"/>
    <lineage>
        <taxon>Bacteria</taxon>
        <taxon>Pseudomonadati</taxon>
        <taxon>Pseudomonadota</taxon>
        <taxon>Alphaproteobacteria</taxon>
        <taxon>Acetobacterales</taxon>
        <taxon>Acetobacteraceae</taxon>
        <taxon>Limobrevibacterium</taxon>
    </lineage>
</organism>
<accession>A0AA41YN77</accession>
<reference evidence="2" key="1">
    <citation type="submission" date="2022-09" db="EMBL/GenBank/DDBJ databases">
        <title>Rhodovastum sp. nov. RN2-1 isolated from soil in Seongnam, South Korea.</title>
        <authorList>
            <person name="Le N.T."/>
        </authorList>
    </citation>
    <scope>NUCLEOTIDE SEQUENCE</scope>
    <source>
        <strain evidence="2">RN2-1</strain>
    </source>
</reference>
<keyword evidence="1" id="KW-0472">Membrane</keyword>
<keyword evidence="1" id="KW-0812">Transmembrane</keyword>
<name>A0AA41YN77_9PROT</name>
<dbReference type="InterPro" id="IPR008407">
    <property type="entry name" value="Brnchd-chn_aa_trnsp_AzlD"/>
</dbReference>
<reference evidence="2" key="2">
    <citation type="submission" date="2022-10" db="EMBL/GenBank/DDBJ databases">
        <authorList>
            <person name="Trinh H.N."/>
        </authorList>
    </citation>
    <scope>NUCLEOTIDE SEQUENCE</scope>
    <source>
        <strain evidence="2">RN2-1</strain>
    </source>
</reference>
<evidence type="ECO:0000313" key="2">
    <source>
        <dbReference type="EMBL" id="MCW3475462.1"/>
    </source>
</evidence>
<comment type="caution">
    <text evidence="2">The sequence shown here is derived from an EMBL/GenBank/DDBJ whole genome shotgun (WGS) entry which is preliminary data.</text>
</comment>
<gene>
    <name evidence="2" type="ORF">OL599_12835</name>
</gene>